<evidence type="ECO:0000313" key="2">
    <source>
        <dbReference type="EMBL" id="MBK6264984.1"/>
    </source>
</evidence>
<dbReference type="RefSeq" id="WP_201430668.1">
    <property type="nucleotide sequence ID" value="NZ_JAEQBW010000003.1"/>
</dbReference>
<feature type="chain" id="PRO_5037876932" description="Lipocalin-like domain-containing protein" evidence="1">
    <location>
        <begin position="22"/>
        <end position="137"/>
    </location>
</feature>
<keyword evidence="1" id="KW-0732">Signal</keyword>
<protein>
    <recommendedName>
        <fullName evidence="4">Lipocalin-like domain-containing protein</fullName>
    </recommendedName>
</protein>
<comment type="caution">
    <text evidence="2">The sequence shown here is derived from an EMBL/GenBank/DDBJ whole genome shotgun (WGS) entry which is preliminary data.</text>
</comment>
<evidence type="ECO:0000313" key="3">
    <source>
        <dbReference type="Proteomes" id="UP000611723"/>
    </source>
</evidence>
<sequence length="137" mass="15053">MRKFINYIFVLGIALIAISCAKPEDPSTGKMVVGEWLVDEAYVSGQADDSDIIERLVIERDGNFVLEDANGVLSVGTWSATETALTLTGTGEGSETRDLQIVTMTYSKAHFVQNVSSSIAGDFEIRYLMNRFNGNNY</sequence>
<reference evidence="2" key="1">
    <citation type="submission" date="2021-01" db="EMBL/GenBank/DDBJ databases">
        <title>Marivirga aurantiaca sp. nov., isolated from intertidal surface sediments.</title>
        <authorList>
            <person name="Zhang M."/>
        </authorList>
    </citation>
    <scope>NUCLEOTIDE SEQUENCE</scope>
    <source>
        <strain evidence="2">S37H4</strain>
    </source>
</reference>
<dbReference type="Proteomes" id="UP000611723">
    <property type="component" value="Unassembled WGS sequence"/>
</dbReference>
<keyword evidence="3" id="KW-1185">Reference proteome</keyword>
<accession>A0A935C7L9</accession>
<dbReference type="PROSITE" id="PS51257">
    <property type="entry name" value="PROKAR_LIPOPROTEIN"/>
    <property type="match status" value="1"/>
</dbReference>
<name>A0A935C7L9_9BACT</name>
<proteinExistence type="predicted"/>
<dbReference type="EMBL" id="JAEQBW010000003">
    <property type="protein sequence ID" value="MBK6264984.1"/>
    <property type="molecule type" value="Genomic_DNA"/>
</dbReference>
<gene>
    <name evidence="2" type="ORF">JKA74_08040</name>
</gene>
<evidence type="ECO:0000256" key="1">
    <source>
        <dbReference type="SAM" id="SignalP"/>
    </source>
</evidence>
<evidence type="ECO:0008006" key="4">
    <source>
        <dbReference type="Google" id="ProtNLM"/>
    </source>
</evidence>
<organism evidence="2 3">
    <name type="scientific">Marivirga aurantiaca</name>
    <dbReference type="NCBI Taxonomy" id="2802615"/>
    <lineage>
        <taxon>Bacteria</taxon>
        <taxon>Pseudomonadati</taxon>
        <taxon>Bacteroidota</taxon>
        <taxon>Cytophagia</taxon>
        <taxon>Cytophagales</taxon>
        <taxon>Marivirgaceae</taxon>
        <taxon>Marivirga</taxon>
    </lineage>
</organism>
<dbReference type="AlphaFoldDB" id="A0A935C7L9"/>
<feature type="signal peptide" evidence="1">
    <location>
        <begin position="1"/>
        <end position="21"/>
    </location>
</feature>